<feature type="domain" description="DUF6533" evidence="1">
    <location>
        <begin position="22"/>
        <end position="54"/>
    </location>
</feature>
<evidence type="ECO:0000313" key="3">
    <source>
        <dbReference type="Proteomes" id="UP000092154"/>
    </source>
</evidence>
<dbReference type="AlphaFoldDB" id="A0A1B7MDB0"/>
<dbReference type="InParanoid" id="A0A1B7MDB0"/>
<organism evidence="2 3">
    <name type="scientific">Rhizopogon vinicolor AM-OR11-026</name>
    <dbReference type="NCBI Taxonomy" id="1314800"/>
    <lineage>
        <taxon>Eukaryota</taxon>
        <taxon>Fungi</taxon>
        <taxon>Dikarya</taxon>
        <taxon>Basidiomycota</taxon>
        <taxon>Agaricomycotina</taxon>
        <taxon>Agaricomycetes</taxon>
        <taxon>Agaricomycetidae</taxon>
        <taxon>Boletales</taxon>
        <taxon>Suillineae</taxon>
        <taxon>Rhizopogonaceae</taxon>
        <taxon>Rhizopogon</taxon>
    </lineage>
</organism>
<dbReference type="EMBL" id="KV450242">
    <property type="protein sequence ID" value="OAX30580.1"/>
    <property type="molecule type" value="Genomic_DNA"/>
</dbReference>
<dbReference type="InterPro" id="IPR045340">
    <property type="entry name" value="DUF6533"/>
</dbReference>
<name>A0A1B7MDB0_9AGAM</name>
<reference evidence="2 3" key="1">
    <citation type="submission" date="2016-06" db="EMBL/GenBank/DDBJ databases">
        <title>Comparative genomics of the ectomycorrhizal sister species Rhizopogon vinicolor and Rhizopogon vesiculosus (Basidiomycota: Boletales) reveals a divergence of the mating type B locus.</title>
        <authorList>
            <consortium name="DOE Joint Genome Institute"/>
            <person name="Mujic A.B."/>
            <person name="Kuo A."/>
            <person name="Tritt A."/>
            <person name="Lipzen A."/>
            <person name="Chen C."/>
            <person name="Johnson J."/>
            <person name="Sharma A."/>
            <person name="Barry K."/>
            <person name="Grigoriev I.V."/>
            <person name="Spatafora J.W."/>
        </authorList>
    </citation>
    <scope>NUCLEOTIDE SEQUENCE [LARGE SCALE GENOMIC DNA]</scope>
    <source>
        <strain evidence="2 3">AM-OR11-026</strain>
    </source>
</reference>
<proteinExistence type="predicted"/>
<evidence type="ECO:0000259" key="1">
    <source>
        <dbReference type="Pfam" id="PF20151"/>
    </source>
</evidence>
<sequence length="54" mass="6209">MTIVSNNPSLWPIISYYRGCSYMDVACLTIVVYDWALTFGQEFELVWVSRLGVT</sequence>
<keyword evidence="3" id="KW-1185">Reference proteome</keyword>
<accession>A0A1B7MDB0</accession>
<protein>
    <recommendedName>
        <fullName evidence="1">DUF6533 domain-containing protein</fullName>
    </recommendedName>
</protein>
<evidence type="ECO:0000313" key="2">
    <source>
        <dbReference type="EMBL" id="OAX30580.1"/>
    </source>
</evidence>
<dbReference type="Pfam" id="PF20151">
    <property type="entry name" value="DUF6533"/>
    <property type="match status" value="1"/>
</dbReference>
<dbReference type="Proteomes" id="UP000092154">
    <property type="component" value="Unassembled WGS sequence"/>
</dbReference>
<gene>
    <name evidence="2" type="ORF">K503DRAFT_870959</name>
</gene>
<dbReference type="OrthoDB" id="2692685at2759"/>